<sequence length="279" mass="31926">MGREKKQVPPEGQPLWLITFSDLMTLMLTFFVLLVSMSVVDERRKLVVLGSIIGTFGFGTKGYDVLSTTDTRRTIEVGPLEVKNDLEPVKPMLWEFTEDDLRFESNRFVQIISIGADVLFMPDSSELSLEGRKILDTAIPVLKRVTNPIMLAGHTSILRDELGDDYRVEDKDLIPDISWKISLDRVLSVYTHLVQSGMNPEMLKIEAFGKFNPRYPNVTPEGRLKNRRVDIVLDTRNPSVERELKEYQPKKIEKRDGSFDYDGFVFPIKDSAKPKQSKQ</sequence>
<evidence type="ECO:0000256" key="7">
    <source>
        <dbReference type="PROSITE-ProRule" id="PRU00473"/>
    </source>
</evidence>
<dbReference type="GO" id="GO:0005886">
    <property type="term" value="C:plasma membrane"/>
    <property type="evidence" value="ECO:0007669"/>
    <property type="project" value="UniProtKB-SubCell"/>
</dbReference>
<dbReference type="SUPFAM" id="SSF103088">
    <property type="entry name" value="OmpA-like"/>
    <property type="match status" value="1"/>
</dbReference>
<evidence type="ECO:0000256" key="6">
    <source>
        <dbReference type="ARBA" id="ARBA00023136"/>
    </source>
</evidence>
<reference evidence="11" key="1">
    <citation type="submission" date="2016-10" db="EMBL/GenBank/DDBJ databases">
        <authorList>
            <person name="Varghese N."/>
            <person name="Submissions S."/>
        </authorList>
    </citation>
    <scope>NUCLEOTIDE SEQUENCE [LARGE SCALE GENOMIC DNA]</scope>
    <source>
        <strain evidence="11">DSM 16995</strain>
    </source>
</reference>
<dbReference type="EMBL" id="FNGA01000001">
    <property type="protein sequence ID" value="SDK46588.1"/>
    <property type="molecule type" value="Genomic_DNA"/>
</dbReference>
<keyword evidence="5 8" id="KW-1133">Transmembrane helix</keyword>
<dbReference type="InterPro" id="IPR006665">
    <property type="entry name" value="OmpA-like"/>
</dbReference>
<evidence type="ECO:0000256" key="5">
    <source>
        <dbReference type="ARBA" id="ARBA00022989"/>
    </source>
</evidence>
<keyword evidence="11" id="KW-1185">Reference proteome</keyword>
<dbReference type="AlphaFoldDB" id="A0A1G9C4J3"/>
<keyword evidence="3" id="KW-1003">Cell membrane</keyword>
<accession>A0A1G9C4J3</accession>
<dbReference type="PANTHER" id="PTHR30329:SF21">
    <property type="entry name" value="LIPOPROTEIN YIAD-RELATED"/>
    <property type="match status" value="1"/>
</dbReference>
<keyword evidence="6 7" id="KW-0472">Membrane</keyword>
<dbReference type="InterPro" id="IPR025713">
    <property type="entry name" value="MotB-like_N_dom"/>
</dbReference>
<evidence type="ECO:0000313" key="11">
    <source>
        <dbReference type="Proteomes" id="UP000199053"/>
    </source>
</evidence>
<gene>
    <name evidence="10" type="ORF">SAMN05660337_0540</name>
</gene>
<evidence type="ECO:0000256" key="8">
    <source>
        <dbReference type="SAM" id="Phobius"/>
    </source>
</evidence>
<dbReference type="InterPro" id="IPR050330">
    <property type="entry name" value="Bact_OuterMem_StrucFunc"/>
</dbReference>
<comment type="subcellular location">
    <subcellularLocation>
        <location evidence="1">Cell membrane</location>
        <topology evidence="1">Single-pass membrane protein</topology>
    </subcellularLocation>
</comment>
<dbReference type="PANTHER" id="PTHR30329">
    <property type="entry name" value="STATOR ELEMENT OF FLAGELLAR MOTOR COMPLEX"/>
    <property type="match status" value="1"/>
</dbReference>
<keyword evidence="4 8" id="KW-0812">Transmembrane</keyword>
<dbReference type="Proteomes" id="UP000199053">
    <property type="component" value="Unassembled WGS sequence"/>
</dbReference>
<evidence type="ECO:0000256" key="1">
    <source>
        <dbReference type="ARBA" id="ARBA00004162"/>
    </source>
</evidence>
<name>A0A1G9C4J3_9BACT</name>
<evidence type="ECO:0000256" key="3">
    <source>
        <dbReference type="ARBA" id="ARBA00022475"/>
    </source>
</evidence>
<dbReference type="Gene3D" id="3.30.1330.60">
    <property type="entry name" value="OmpA-like domain"/>
    <property type="match status" value="1"/>
</dbReference>
<dbReference type="InterPro" id="IPR036737">
    <property type="entry name" value="OmpA-like_sf"/>
</dbReference>
<evidence type="ECO:0000256" key="4">
    <source>
        <dbReference type="ARBA" id="ARBA00022692"/>
    </source>
</evidence>
<dbReference type="Pfam" id="PF00691">
    <property type="entry name" value="OmpA"/>
    <property type="match status" value="1"/>
</dbReference>
<proteinExistence type="inferred from homology"/>
<dbReference type="CDD" id="cd07185">
    <property type="entry name" value="OmpA_C-like"/>
    <property type="match status" value="1"/>
</dbReference>
<dbReference type="STRING" id="246191.SAMN05660337_0540"/>
<evidence type="ECO:0000259" key="9">
    <source>
        <dbReference type="PROSITE" id="PS51123"/>
    </source>
</evidence>
<dbReference type="Pfam" id="PF13677">
    <property type="entry name" value="MotB_plug"/>
    <property type="match status" value="1"/>
</dbReference>
<dbReference type="OrthoDB" id="5469916at2"/>
<comment type="similarity">
    <text evidence="2">Belongs to the MotB family.</text>
</comment>
<dbReference type="PROSITE" id="PS51123">
    <property type="entry name" value="OMPA_2"/>
    <property type="match status" value="1"/>
</dbReference>
<organism evidence="10 11">
    <name type="scientific">Maridesulfovibrio ferrireducens</name>
    <dbReference type="NCBI Taxonomy" id="246191"/>
    <lineage>
        <taxon>Bacteria</taxon>
        <taxon>Pseudomonadati</taxon>
        <taxon>Thermodesulfobacteriota</taxon>
        <taxon>Desulfovibrionia</taxon>
        <taxon>Desulfovibrionales</taxon>
        <taxon>Desulfovibrionaceae</taxon>
        <taxon>Maridesulfovibrio</taxon>
    </lineage>
</organism>
<evidence type="ECO:0000256" key="2">
    <source>
        <dbReference type="ARBA" id="ARBA00008914"/>
    </source>
</evidence>
<dbReference type="RefSeq" id="WP_092157974.1">
    <property type="nucleotide sequence ID" value="NZ_FNGA01000001.1"/>
</dbReference>
<feature type="domain" description="OmpA-like" evidence="9">
    <location>
        <begin position="107"/>
        <end position="237"/>
    </location>
</feature>
<protein>
    <submittedName>
        <fullName evidence="10">Chemotaxis protein MotB</fullName>
    </submittedName>
</protein>
<evidence type="ECO:0000313" key="10">
    <source>
        <dbReference type="EMBL" id="SDK46588.1"/>
    </source>
</evidence>
<feature type="transmembrane region" description="Helical" evidence="8">
    <location>
        <begin position="15"/>
        <end position="35"/>
    </location>
</feature>